<dbReference type="Proteomes" id="UP000192223">
    <property type="component" value="Unplaced"/>
</dbReference>
<organism evidence="3 4">
    <name type="scientific">Agrilus planipennis</name>
    <name type="common">Emerald ash borer</name>
    <name type="synonym">Agrilus marcopoli</name>
    <dbReference type="NCBI Taxonomy" id="224129"/>
    <lineage>
        <taxon>Eukaryota</taxon>
        <taxon>Metazoa</taxon>
        <taxon>Ecdysozoa</taxon>
        <taxon>Arthropoda</taxon>
        <taxon>Hexapoda</taxon>
        <taxon>Insecta</taxon>
        <taxon>Pterygota</taxon>
        <taxon>Neoptera</taxon>
        <taxon>Endopterygota</taxon>
        <taxon>Coleoptera</taxon>
        <taxon>Polyphaga</taxon>
        <taxon>Elateriformia</taxon>
        <taxon>Buprestoidea</taxon>
        <taxon>Buprestidae</taxon>
        <taxon>Agrilinae</taxon>
        <taxon>Agrilus</taxon>
    </lineage>
</organism>
<dbReference type="OrthoDB" id="6765896at2759"/>
<dbReference type="AlphaFoldDB" id="A0A1W4X7J1"/>
<feature type="region of interest" description="Disordered" evidence="1">
    <location>
        <begin position="195"/>
        <end position="216"/>
    </location>
</feature>
<dbReference type="GeneID" id="108741687"/>
<feature type="region of interest" description="Disordered" evidence="1">
    <location>
        <begin position="392"/>
        <end position="414"/>
    </location>
</feature>
<dbReference type="KEGG" id="apln:108741687"/>
<keyword evidence="3" id="KW-1185">Reference proteome</keyword>
<feature type="compositionally biased region" description="Low complexity" evidence="1">
    <location>
        <begin position="199"/>
        <end position="210"/>
    </location>
</feature>
<evidence type="ECO:0000256" key="1">
    <source>
        <dbReference type="SAM" id="MobiDB-lite"/>
    </source>
</evidence>
<dbReference type="SUPFAM" id="SSF47769">
    <property type="entry name" value="SAM/Pointed domain"/>
    <property type="match status" value="1"/>
</dbReference>
<dbReference type="InterPro" id="IPR013761">
    <property type="entry name" value="SAM/pointed_sf"/>
</dbReference>
<feature type="domain" description="MAP3K HisK-N-like globin" evidence="2">
    <location>
        <begin position="59"/>
        <end position="191"/>
    </location>
</feature>
<accession>A0A1W4X7J1</accession>
<dbReference type="Pfam" id="PF20302">
    <property type="entry name" value="HisK-N-like"/>
    <property type="match status" value="1"/>
</dbReference>
<dbReference type="RefSeq" id="XP_018332071.1">
    <property type="nucleotide sequence ID" value="XM_018476569.2"/>
</dbReference>
<evidence type="ECO:0000313" key="3">
    <source>
        <dbReference type="Proteomes" id="UP000192223"/>
    </source>
</evidence>
<proteinExistence type="predicted"/>
<sequence length="414" mass="47593">MSFAGCFRSFLGACCFRSIASTPSLADVEPEAECSRRRGSNGTPMTPEVDADVESDGFYMLKKDSQRRTTLVKVLQQDGPQICDLWMQKIREKYLGETVLNNQHLEILMNGLKSYIADPSPVVIEPAIRQLKEELGSDAHTMSQLHFAIYLYQESVNEILRRHPIKPHWMFALDNLVRSGMQAAIVVLSPELQENLEAPNPSTSNSTRTTRTTEDDNGFMEISENIARIRNYNYRLLEQLHESTEQIGVWLQRIFERDSNYKEELKRIWSTRFPPEGEIEEDGRLGAWLVEKKLYPMARSLVSDGYTLDDVLLYMTREELQLARLKPGVEYQVWKAIWEHRAQLREKKPAVTTEQNSSLLAWLANLAYQFVERLRNSNFFLLYDFRVPDQVTNSNSSSSDSSGIVNNSTESEKT</sequence>
<evidence type="ECO:0000313" key="4">
    <source>
        <dbReference type="RefSeq" id="XP_018332071.1"/>
    </source>
</evidence>
<dbReference type="STRING" id="224129.A0A1W4X7J1"/>
<protein>
    <submittedName>
        <fullName evidence="4">Mitogen-activated protein kinase kinase kinase 5-like isoform X1</fullName>
    </submittedName>
</protein>
<feature type="compositionally biased region" description="Low complexity" evidence="1">
    <location>
        <begin position="393"/>
        <end position="408"/>
    </location>
</feature>
<dbReference type="InterPro" id="IPR046873">
    <property type="entry name" value="HisK-N-like"/>
</dbReference>
<name>A0A1W4X7J1_AGRPL</name>
<dbReference type="InParanoid" id="A0A1W4X7J1"/>
<reference evidence="4" key="1">
    <citation type="submission" date="2025-08" db="UniProtKB">
        <authorList>
            <consortium name="RefSeq"/>
        </authorList>
    </citation>
    <scope>IDENTIFICATION</scope>
    <source>
        <tissue evidence="4">Entire body</tissue>
    </source>
</reference>
<gene>
    <name evidence="4" type="primary">LOC108741687</name>
</gene>
<evidence type="ECO:0000259" key="2">
    <source>
        <dbReference type="Pfam" id="PF20302"/>
    </source>
</evidence>